<evidence type="ECO:0000313" key="3">
    <source>
        <dbReference type="Proteomes" id="UP001209694"/>
    </source>
</evidence>
<dbReference type="Proteomes" id="UP001209694">
    <property type="component" value="Unassembled WGS sequence"/>
</dbReference>
<dbReference type="EMBL" id="JAMQQD010000013">
    <property type="protein sequence ID" value="MCW7517206.1"/>
    <property type="molecule type" value="Genomic_DNA"/>
</dbReference>
<organism evidence="2 3">
    <name type="scientific">Leptospira levettii</name>
    <dbReference type="NCBI Taxonomy" id="2023178"/>
    <lineage>
        <taxon>Bacteria</taxon>
        <taxon>Pseudomonadati</taxon>
        <taxon>Spirochaetota</taxon>
        <taxon>Spirochaetia</taxon>
        <taxon>Leptospirales</taxon>
        <taxon>Leptospiraceae</taxon>
        <taxon>Leptospira</taxon>
    </lineage>
</organism>
<protein>
    <recommendedName>
        <fullName evidence="1">HNH endonuclease 5 domain-containing protein</fullName>
    </recommendedName>
</protein>
<dbReference type="RefSeq" id="WP_265356573.1">
    <property type="nucleotide sequence ID" value="NZ_JAMQPS010000012.1"/>
</dbReference>
<name>A0AAW5VIV4_9LEPT</name>
<reference evidence="2" key="1">
    <citation type="submission" date="2022-06" db="EMBL/GenBank/DDBJ databases">
        <title>Leptospira isolates from biofilms formed at urban environments.</title>
        <authorList>
            <person name="Ribeiro P.S."/>
            <person name="Sousa T."/>
            <person name="Carvalho N."/>
            <person name="Aburjaile F."/>
            <person name="Neves F."/>
            <person name="Oliveira D."/>
            <person name="Blanco L."/>
            <person name="Lima J."/>
            <person name="Costa F."/>
            <person name="Brenig B."/>
            <person name="Soares S."/>
            <person name="Ramos R."/>
            <person name="Goes-Neto A."/>
            <person name="Matiuzzi M."/>
            <person name="Azevedo V."/>
            <person name="Ristow P."/>
        </authorList>
    </citation>
    <scope>NUCLEOTIDE SEQUENCE</scope>
    <source>
        <strain evidence="2">VSF7</strain>
    </source>
</reference>
<comment type="caution">
    <text evidence="2">The sequence shown here is derived from an EMBL/GenBank/DDBJ whole genome shotgun (WGS) entry which is preliminary data.</text>
</comment>
<sequence length="422" mass="49593">MLNIFTEHSDFAMDLNGNKDEISLFIFHLLSVFGKIDSEKNKLIITPYVKITEEHKKNISEFVNYYSKTIPKVNELKNRIISLPNETWIFLSLNKKFSYEESMLIFERIKLLNNGYSIDQINEISKKSVNKIKELFKNILSDYKIEVFNPERKKSYGNRDKKTRLCRFCNKQEKDGVTFKNEAHAISEALGNKRIITYEECDSCNSRLERTIETDLIEYLNIFRIFFETQGKTKNPKIKYKNDATVQNNGTFTIKSSEISINNPIHTINLQNFKKINTMDLYRCLCKFTVNLVNKDILPKLTNTIEWINKSSVNSSSGLPKVALLTNPNKIIEHPFLTIYSRDSSNFNYPHVISELHIWSFIFVFILPYSDADTIDFSIDENFDNFWNNFHFAKIKDWSFNNFNDDNDRDTIFNVVFKKQAD</sequence>
<dbReference type="Pfam" id="PF14279">
    <property type="entry name" value="HNH_5"/>
    <property type="match status" value="1"/>
</dbReference>
<dbReference type="InterPro" id="IPR029471">
    <property type="entry name" value="HNH_5"/>
</dbReference>
<evidence type="ECO:0000313" key="2">
    <source>
        <dbReference type="EMBL" id="MCW7517206.1"/>
    </source>
</evidence>
<feature type="domain" description="HNH endonuclease 5" evidence="1">
    <location>
        <begin position="166"/>
        <end position="217"/>
    </location>
</feature>
<proteinExistence type="predicted"/>
<gene>
    <name evidence="2" type="ORF">ND810_18710</name>
</gene>
<accession>A0AAW5VIV4</accession>
<evidence type="ECO:0000259" key="1">
    <source>
        <dbReference type="Pfam" id="PF14279"/>
    </source>
</evidence>
<dbReference type="AlphaFoldDB" id="A0AAW5VIV4"/>